<dbReference type="Proteomes" id="UP000663760">
    <property type="component" value="Chromosome 6"/>
</dbReference>
<dbReference type="EMBL" id="LR746269">
    <property type="protein sequence ID" value="CAA7398000.1"/>
    <property type="molecule type" value="Genomic_DNA"/>
</dbReference>
<sequence length="32" mass="3820">MNFLNIYTTRKSNNKWTAYKNLDLPMTVSVKK</sequence>
<organism evidence="1 2">
    <name type="scientific">Spirodela intermedia</name>
    <name type="common">Intermediate duckweed</name>
    <dbReference type="NCBI Taxonomy" id="51605"/>
    <lineage>
        <taxon>Eukaryota</taxon>
        <taxon>Viridiplantae</taxon>
        <taxon>Streptophyta</taxon>
        <taxon>Embryophyta</taxon>
        <taxon>Tracheophyta</taxon>
        <taxon>Spermatophyta</taxon>
        <taxon>Magnoliopsida</taxon>
        <taxon>Liliopsida</taxon>
        <taxon>Araceae</taxon>
        <taxon>Lemnoideae</taxon>
        <taxon>Spirodela</taxon>
    </lineage>
</organism>
<reference evidence="1" key="1">
    <citation type="submission" date="2020-02" db="EMBL/GenBank/DDBJ databases">
        <authorList>
            <person name="Scholz U."/>
            <person name="Mascher M."/>
            <person name="Fiebig A."/>
        </authorList>
    </citation>
    <scope>NUCLEOTIDE SEQUENCE</scope>
</reference>
<evidence type="ECO:0000313" key="1">
    <source>
        <dbReference type="EMBL" id="CAA7398000.1"/>
    </source>
</evidence>
<keyword evidence="2" id="KW-1185">Reference proteome</keyword>
<protein>
    <submittedName>
        <fullName evidence="1">Uncharacterized protein</fullName>
    </submittedName>
</protein>
<proteinExistence type="predicted"/>
<name>A0A7I8KJS1_SPIIN</name>
<accession>A0A7I8KJS1</accession>
<evidence type="ECO:0000313" key="2">
    <source>
        <dbReference type="Proteomes" id="UP000663760"/>
    </source>
</evidence>
<dbReference type="AlphaFoldDB" id="A0A7I8KJS1"/>
<gene>
    <name evidence="1" type="ORF">SI8410_06008665</name>
</gene>